<reference evidence="5" key="1">
    <citation type="journal article" date="2020" name="Stud. Mycol.">
        <title>101 Dothideomycetes genomes: a test case for predicting lifestyles and emergence of pathogens.</title>
        <authorList>
            <person name="Haridas S."/>
            <person name="Albert R."/>
            <person name="Binder M."/>
            <person name="Bloem J."/>
            <person name="Labutti K."/>
            <person name="Salamov A."/>
            <person name="Andreopoulos B."/>
            <person name="Baker S."/>
            <person name="Barry K."/>
            <person name="Bills G."/>
            <person name="Bluhm B."/>
            <person name="Cannon C."/>
            <person name="Castanera R."/>
            <person name="Culley D."/>
            <person name="Daum C."/>
            <person name="Ezra D."/>
            <person name="Gonzalez J."/>
            <person name="Henrissat B."/>
            <person name="Kuo A."/>
            <person name="Liang C."/>
            <person name="Lipzen A."/>
            <person name="Lutzoni F."/>
            <person name="Magnuson J."/>
            <person name="Mondo S."/>
            <person name="Nolan M."/>
            <person name="Ohm R."/>
            <person name="Pangilinan J."/>
            <person name="Park H.-J."/>
            <person name="Ramirez L."/>
            <person name="Alfaro M."/>
            <person name="Sun H."/>
            <person name="Tritt A."/>
            <person name="Yoshinaga Y."/>
            <person name="Zwiers L.-H."/>
            <person name="Turgeon B."/>
            <person name="Goodwin S."/>
            <person name="Spatafora J."/>
            <person name="Crous P."/>
            <person name="Grigoriev I."/>
        </authorList>
    </citation>
    <scope>NUCLEOTIDE SEQUENCE</scope>
    <source>
        <strain evidence="5">CBS 183.55</strain>
    </source>
</reference>
<dbReference type="Proteomes" id="UP000800082">
    <property type="component" value="Unassembled WGS sequence"/>
</dbReference>
<dbReference type="OrthoDB" id="205108at2759"/>
<dbReference type="FunFam" id="3.90.550.10:FF:000149">
    <property type="entry name" value="Alpha-1,6-mannosyltransferase subunit"/>
    <property type="match status" value="1"/>
</dbReference>
<name>A0A6A5R8U6_9PLEO</name>
<organism evidence="5 6">
    <name type="scientific">Didymella exigua CBS 183.55</name>
    <dbReference type="NCBI Taxonomy" id="1150837"/>
    <lineage>
        <taxon>Eukaryota</taxon>
        <taxon>Fungi</taxon>
        <taxon>Dikarya</taxon>
        <taxon>Ascomycota</taxon>
        <taxon>Pezizomycotina</taxon>
        <taxon>Dothideomycetes</taxon>
        <taxon>Pleosporomycetidae</taxon>
        <taxon>Pleosporales</taxon>
        <taxon>Pleosporineae</taxon>
        <taxon>Didymellaceae</taxon>
        <taxon>Didymella</taxon>
    </lineage>
</organism>
<evidence type="ECO:0000256" key="3">
    <source>
        <dbReference type="ARBA" id="ARBA00022679"/>
    </source>
</evidence>
<dbReference type="GeneID" id="54351447"/>
<gene>
    <name evidence="5" type="ORF">M421DRAFT_424536</name>
</gene>
<dbReference type="InterPro" id="IPR029044">
    <property type="entry name" value="Nucleotide-diphossugar_trans"/>
</dbReference>
<comment type="similarity">
    <text evidence="1">Belongs to the glycosyltransferase 34 family.</text>
</comment>
<dbReference type="EMBL" id="ML978991">
    <property type="protein sequence ID" value="KAF1924651.1"/>
    <property type="molecule type" value="Genomic_DNA"/>
</dbReference>
<dbReference type="InterPro" id="IPR008630">
    <property type="entry name" value="Glyco_trans_34"/>
</dbReference>
<dbReference type="GO" id="GO:0000136">
    <property type="term" value="C:mannan polymerase complex"/>
    <property type="evidence" value="ECO:0007669"/>
    <property type="project" value="TreeGrafter"/>
</dbReference>
<dbReference type="GO" id="GO:0006487">
    <property type="term" value="P:protein N-linked glycosylation"/>
    <property type="evidence" value="ECO:0007669"/>
    <property type="project" value="TreeGrafter"/>
</dbReference>
<evidence type="ECO:0000256" key="1">
    <source>
        <dbReference type="ARBA" id="ARBA00005664"/>
    </source>
</evidence>
<dbReference type="AlphaFoldDB" id="A0A6A5R8U6"/>
<dbReference type="RefSeq" id="XP_033444903.1">
    <property type="nucleotide sequence ID" value="XM_033593779.1"/>
</dbReference>
<feature type="region of interest" description="Disordered" evidence="4">
    <location>
        <begin position="1"/>
        <end position="23"/>
    </location>
</feature>
<dbReference type="PANTHER" id="PTHR31306:SF10">
    <property type="entry name" value="ALPHA-1,6-MANNOSYLTRANSFERASE MNN11-RELATED"/>
    <property type="match status" value="1"/>
</dbReference>
<keyword evidence="6" id="KW-1185">Reference proteome</keyword>
<dbReference type="Pfam" id="PF05637">
    <property type="entry name" value="Glyco_transf_34"/>
    <property type="match status" value="1"/>
</dbReference>
<protein>
    <submittedName>
        <fullName evidence="5">Glycosyltransferase family 34 protein</fullName>
    </submittedName>
</protein>
<sequence length="327" mass="36133">MHFAMPPRKTSRPPPYAARNTQTASIMPPALRNLLRSKPRVAGAVLGFLTLLWLLGIIGGRSSSAPLANIPKVAVGSGAPVVVVTVLDPSANPAWTAKIKANREEYAKKHGYLTHFPTPSQYPLNKAPSTWSRVPALRHAMTLHPGSTFFWYLDSTALITAPDVSLESHLLNPAVLEKHMITNAPVVPPDSVIKTFSNLKGERIDFVVTQDKEGLSDASFVVRNGEWAKFFLDAWFDPIYRSYNFQKAEAHALEHIVQWHGTILAKLAMVPQSLLNAYVSGPSADKGQYKEGNFVANFPGCDKEGRSCAEEQKPFFEVLERKKQEYA</sequence>
<dbReference type="Gene3D" id="3.90.550.10">
    <property type="entry name" value="Spore Coat Polysaccharide Biosynthesis Protein SpsA, Chain A"/>
    <property type="match status" value="1"/>
</dbReference>
<dbReference type="GO" id="GO:0000009">
    <property type="term" value="F:alpha-1,6-mannosyltransferase activity"/>
    <property type="evidence" value="ECO:0007669"/>
    <property type="project" value="TreeGrafter"/>
</dbReference>
<dbReference type="PANTHER" id="PTHR31306">
    <property type="entry name" value="ALPHA-1,6-MANNOSYLTRANSFERASE MNN11-RELATED"/>
    <property type="match status" value="1"/>
</dbReference>
<evidence type="ECO:0000256" key="4">
    <source>
        <dbReference type="SAM" id="MobiDB-lite"/>
    </source>
</evidence>
<accession>A0A6A5R8U6</accession>
<keyword evidence="2" id="KW-0328">Glycosyltransferase</keyword>
<keyword evidence="3 5" id="KW-0808">Transferase</keyword>
<evidence type="ECO:0000313" key="5">
    <source>
        <dbReference type="EMBL" id="KAF1924651.1"/>
    </source>
</evidence>
<evidence type="ECO:0000256" key="2">
    <source>
        <dbReference type="ARBA" id="ARBA00022676"/>
    </source>
</evidence>
<proteinExistence type="inferred from homology"/>
<evidence type="ECO:0000313" key="6">
    <source>
        <dbReference type="Proteomes" id="UP000800082"/>
    </source>
</evidence>